<feature type="compositionally biased region" description="Pro residues" evidence="1">
    <location>
        <begin position="143"/>
        <end position="164"/>
    </location>
</feature>
<dbReference type="GO" id="GO:0000981">
    <property type="term" value="F:DNA-binding transcription factor activity, RNA polymerase II-specific"/>
    <property type="evidence" value="ECO:0007669"/>
    <property type="project" value="InterPro"/>
</dbReference>
<gene>
    <name evidence="3" type="ORF">A1Q2_02303</name>
</gene>
<dbReference type="HOGENOM" id="CLU_538827_0_0_1"/>
<dbReference type="PROSITE" id="PS00463">
    <property type="entry name" value="ZN2_CY6_FUNGAL_1"/>
    <property type="match status" value="1"/>
</dbReference>
<dbReference type="GO" id="GO:0008270">
    <property type="term" value="F:zinc ion binding"/>
    <property type="evidence" value="ECO:0007669"/>
    <property type="project" value="InterPro"/>
</dbReference>
<name>K1VV72_TRIAC</name>
<feature type="compositionally biased region" description="Low complexity" evidence="1">
    <location>
        <begin position="405"/>
        <end position="423"/>
    </location>
</feature>
<dbReference type="eggNOG" id="ENOG502QVPH">
    <property type="taxonomic scope" value="Eukaryota"/>
</dbReference>
<dbReference type="Proteomes" id="UP000006757">
    <property type="component" value="Unassembled WGS sequence"/>
</dbReference>
<feature type="compositionally biased region" description="Pro residues" evidence="1">
    <location>
        <begin position="458"/>
        <end position="477"/>
    </location>
</feature>
<protein>
    <recommendedName>
        <fullName evidence="2">Zn(2)-C6 fungal-type domain-containing protein</fullName>
    </recommendedName>
</protein>
<accession>K1VV72</accession>
<feature type="region of interest" description="Disordered" evidence="1">
    <location>
        <begin position="224"/>
        <end position="506"/>
    </location>
</feature>
<dbReference type="AlphaFoldDB" id="K1VV72"/>
<feature type="compositionally biased region" description="Basic and acidic residues" evidence="1">
    <location>
        <begin position="293"/>
        <end position="404"/>
    </location>
</feature>
<evidence type="ECO:0000259" key="2">
    <source>
        <dbReference type="PROSITE" id="PS50048"/>
    </source>
</evidence>
<dbReference type="OrthoDB" id="39175at2759"/>
<dbReference type="PROSITE" id="PS50048">
    <property type="entry name" value="ZN2_CY6_FUNGAL_2"/>
    <property type="match status" value="1"/>
</dbReference>
<organism evidence="3 4">
    <name type="scientific">Trichosporon asahii var. asahii (strain CBS 8904)</name>
    <name type="common">Yeast</name>
    <dbReference type="NCBI Taxonomy" id="1220162"/>
    <lineage>
        <taxon>Eukaryota</taxon>
        <taxon>Fungi</taxon>
        <taxon>Dikarya</taxon>
        <taxon>Basidiomycota</taxon>
        <taxon>Agaricomycotina</taxon>
        <taxon>Tremellomycetes</taxon>
        <taxon>Trichosporonales</taxon>
        <taxon>Trichosporonaceae</taxon>
        <taxon>Trichosporon</taxon>
    </lineage>
</organism>
<dbReference type="SUPFAM" id="SSF57701">
    <property type="entry name" value="Zn2/Cys6 DNA-binding domain"/>
    <property type="match status" value="1"/>
</dbReference>
<reference evidence="3 4" key="1">
    <citation type="journal article" date="2012" name="Eukaryot. Cell">
        <title>Genome sequence of the Trichosporon asahii environmental strain CBS 8904.</title>
        <authorList>
            <person name="Yang R.Y."/>
            <person name="Li H.T."/>
            <person name="Zhu H."/>
            <person name="Zhou G.P."/>
            <person name="Wang M."/>
            <person name="Wang L."/>
        </authorList>
    </citation>
    <scope>NUCLEOTIDE SEQUENCE [LARGE SCALE GENOMIC DNA]</scope>
    <source>
        <strain evidence="3 4">CBS 8904</strain>
    </source>
</reference>
<dbReference type="EMBL" id="AMBO01000253">
    <property type="protein sequence ID" value="EKD03397.1"/>
    <property type="molecule type" value="Genomic_DNA"/>
</dbReference>
<evidence type="ECO:0000313" key="4">
    <source>
        <dbReference type="Proteomes" id="UP000006757"/>
    </source>
</evidence>
<keyword evidence="4" id="KW-1185">Reference proteome</keyword>
<dbReference type="InParanoid" id="K1VV72"/>
<proteinExistence type="predicted"/>
<feature type="compositionally biased region" description="Basic and acidic residues" evidence="1">
    <location>
        <begin position="431"/>
        <end position="457"/>
    </location>
</feature>
<dbReference type="OMA" id="CKKTGND"/>
<dbReference type="STRING" id="1220162.K1VV72"/>
<feature type="region of interest" description="Disordered" evidence="1">
    <location>
        <begin position="1"/>
        <end position="173"/>
    </location>
</feature>
<feature type="domain" description="Zn(2)-C6 fungal-type" evidence="2">
    <location>
        <begin position="191"/>
        <end position="226"/>
    </location>
</feature>
<evidence type="ECO:0000313" key="3">
    <source>
        <dbReference type="EMBL" id="EKD03397.1"/>
    </source>
</evidence>
<comment type="caution">
    <text evidence="3">The sequence shown here is derived from an EMBL/GenBank/DDBJ whole genome shotgun (WGS) entry which is preliminary data.</text>
</comment>
<feature type="compositionally biased region" description="Basic and acidic residues" evidence="1">
    <location>
        <begin position="478"/>
        <end position="490"/>
    </location>
</feature>
<dbReference type="Gene3D" id="4.10.240.10">
    <property type="entry name" value="Zn(2)-C6 fungal-type DNA-binding domain"/>
    <property type="match status" value="1"/>
</dbReference>
<feature type="compositionally biased region" description="Basic and acidic residues" evidence="1">
    <location>
        <begin position="24"/>
        <end position="36"/>
    </location>
</feature>
<evidence type="ECO:0000256" key="1">
    <source>
        <dbReference type="SAM" id="MobiDB-lite"/>
    </source>
</evidence>
<feature type="compositionally biased region" description="Polar residues" evidence="1">
    <location>
        <begin position="37"/>
        <end position="49"/>
    </location>
</feature>
<sequence length="506" mass="57130">MSFEFDVKSQHSQRRQPPPWIALDRPDGRPSMERRSISSLLNGGSSRQSPTEKDHPSTGATPASHPLPITPHHEYPAPPPHYHAHSHSGEMRSGFYPPPAPRDHRPITAPIAPPPPGYYKGGLDRRHSYQPGPPPSDYFSPPQHSPPGPPTHTGHPYPPPPLHGPAPFYEASHAIPFETGARAPISRTTKACNGCRERKVRCDAGGQPGGGGVCSRCRESGRECKYSATQKKRGPMPGRAGRARRTSLEDGLLRQQPPSWAVPAALGACAAPSPPPPEYYGPRSPRSAPIEWWRQEWQDRDPREPPMHRDPREMESPRGRRPELYDPRERDPRDTRPIDPRVDPRAVDHRDPRAVDPRAVDPRDPRTVDPRSVDPRDPRAIDPRDPRAMDPRDPRADPRADPRLSPRARLSPRSVRLSPRELPYYSPRVSPRIDLRPELRDPRDPREVPRDPRDPREMPMPPPPHPHGPPHAGPPPPPHHERDQRWDMRPHPAAQWPWRGEVEGRR</sequence>
<dbReference type="InterPro" id="IPR001138">
    <property type="entry name" value="Zn2Cys6_DnaBD"/>
</dbReference>
<dbReference type="CDD" id="cd00067">
    <property type="entry name" value="GAL4"/>
    <property type="match status" value="1"/>
</dbReference>
<dbReference type="Pfam" id="PF00172">
    <property type="entry name" value="Zn_clus"/>
    <property type="match status" value="1"/>
</dbReference>
<dbReference type="InterPro" id="IPR036864">
    <property type="entry name" value="Zn2-C6_fun-type_DNA-bd_sf"/>
</dbReference>
<feature type="compositionally biased region" description="Low complexity" evidence="1">
    <location>
        <begin position="261"/>
        <end position="271"/>
    </location>
</feature>
<dbReference type="SMART" id="SM00066">
    <property type="entry name" value="GAL4"/>
    <property type="match status" value="1"/>
</dbReference>